<keyword evidence="3" id="KW-0808">Transferase</keyword>
<evidence type="ECO:0000313" key="11">
    <source>
        <dbReference type="Proteomes" id="UP000478008"/>
    </source>
</evidence>
<dbReference type="PROSITE" id="PS51728">
    <property type="entry name" value="RTT109_HAT"/>
    <property type="match status" value="1"/>
</dbReference>
<keyword evidence="8" id="KW-0539">Nucleus</keyword>
<dbReference type="EC" id="2.3.1.48" evidence="2"/>
<dbReference type="PANTHER" id="PTHR31571">
    <property type="entry name" value="ALTERED INHERITANCE OF MITOCHONDRIA PROTEIN 6"/>
    <property type="match status" value="1"/>
</dbReference>
<keyword evidence="6" id="KW-0805">Transcription regulation</keyword>
<gene>
    <name evidence="10" type="ORF">DEBR0S4_08614G</name>
</gene>
<dbReference type="PANTHER" id="PTHR31571:SF2">
    <property type="entry name" value="HISTONE ACETYLTRANSFERASE RTT109"/>
    <property type="match status" value="1"/>
</dbReference>
<comment type="catalytic activity">
    <reaction evidence="9">
        <text>L-lysyl-[histone] + acetyl-CoA = N(6)-acetyl-L-lysyl-[histone] + CoA + H(+)</text>
        <dbReference type="Rhea" id="RHEA:21992"/>
        <dbReference type="Rhea" id="RHEA-COMP:9845"/>
        <dbReference type="Rhea" id="RHEA-COMP:11338"/>
        <dbReference type="ChEBI" id="CHEBI:15378"/>
        <dbReference type="ChEBI" id="CHEBI:29969"/>
        <dbReference type="ChEBI" id="CHEBI:57287"/>
        <dbReference type="ChEBI" id="CHEBI:57288"/>
        <dbReference type="ChEBI" id="CHEBI:61930"/>
        <dbReference type="EC" id="2.3.1.48"/>
    </reaction>
    <physiologicalReaction direction="left-to-right" evidence="9">
        <dbReference type="Rhea" id="RHEA:21993"/>
    </physiologicalReaction>
</comment>
<protein>
    <recommendedName>
        <fullName evidence="2">histone acetyltransferase</fullName>
        <ecNumber evidence="2">2.3.1.48</ecNumber>
    </recommendedName>
</protein>
<proteinExistence type="predicted"/>
<evidence type="ECO:0000256" key="2">
    <source>
        <dbReference type="ARBA" id="ARBA00013184"/>
    </source>
</evidence>
<evidence type="ECO:0000256" key="5">
    <source>
        <dbReference type="ARBA" id="ARBA00022990"/>
    </source>
</evidence>
<evidence type="ECO:0000256" key="3">
    <source>
        <dbReference type="ARBA" id="ARBA00022679"/>
    </source>
</evidence>
<dbReference type="InterPro" id="IPR051236">
    <property type="entry name" value="HAT_RTT109-like"/>
</dbReference>
<name>A0A7D9H5S1_DEKBR</name>
<evidence type="ECO:0000256" key="8">
    <source>
        <dbReference type="ARBA" id="ARBA00023242"/>
    </source>
</evidence>
<comment type="subcellular location">
    <subcellularLocation>
        <location evidence="1">Nucleus</location>
    </subcellularLocation>
</comment>
<dbReference type="GO" id="GO:0006355">
    <property type="term" value="P:regulation of DNA-templated transcription"/>
    <property type="evidence" value="ECO:0007669"/>
    <property type="project" value="InterPro"/>
</dbReference>
<organism evidence="10 11">
    <name type="scientific">Dekkera bruxellensis</name>
    <name type="common">Brettanomyces custersii</name>
    <dbReference type="NCBI Taxonomy" id="5007"/>
    <lineage>
        <taxon>Eukaryota</taxon>
        <taxon>Fungi</taxon>
        <taxon>Dikarya</taxon>
        <taxon>Ascomycota</taxon>
        <taxon>Saccharomycotina</taxon>
        <taxon>Pichiomycetes</taxon>
        <taxon>Pichiales</taxon>
        <taxon>Pichiaceae</taxon>
        <taxon>Brettanomyces</taxon>
    </lineage>
</organism>
<dbReference type="EMBL" id="CABFWN010000004">
    <property type="protein sequence ID" value="VUG19025.1"/>
    <property type="molecule type" value="Genomic_DNA"/>
</dbReference>
<keyword evidence="7" id="KW-0804">Transcription</keyword>
<keyword evidence="4" id="KW-0227">DNA damage</keyword>
<reference evidence="10 11" key="1">
    <citation type="submission" date="2019-07" db="EMBL/GenBank/DDBJ databases">
        <authorList>
            <person name="Friedrich A."/>
            <person name="Schacherer J."/>
        </authorList>
    </citation>
    <scope>NUCLEOTIDE SEQUENCE [LARGE SCALE GENOMIC DNA]</scope>
</reference>
<dbReference type="SMART" id="SM01250">
    <property type="entry name" value="KAT11"/>
    <property type="match status" value="1"/>
</dbReference>
<dbReference type="GO" id="GO:0005634">
    <property type="term" value="C:nucleus"/>
    <property type="evidence" value="ECO:0007669"/>
    <property type="project" value="UniProtKB-SubCell"/>
</dbReference>
<evidence type="ECO:0000313" key="10">
    <source>
        <dbReference type="EMBL" id="VUG19025.1"/>
    </source>
</evidence>
<dbReference type="InterPro" id="IPR016849">
    <property type="entry name" value="Rtt109"/>
</dbReference>
<dbReference type="GO" id="GO:0006974">
    <property type="term" value="P:DNA damage response"/>
    <property type="evidence" value="ECO:0007669"/>
    <property type="project" value="UniProtKB-KW"/>
</dbReference>
<dbReference type="AlphaFoldDB" id="A0A7D9H5S1"/>
<evidence type="ECO:0000256" key="9">
    <source>
        <dbReference type="ARBA" id="ARBA00048940"/>
    </source>
</evidence>
<dbReference type="GO" id="GO:0032931">
    <property type="term" value="F:histone H3K56 acetyltransferase activity"/>
    <property type="evidence" value="ECO:0007669"/>
    <property type="project" value="TreeGrafter"/>
</dbReference>
<keyword evidence="5" id="KW-0007">Acetylation</keyword>
<dbReference type="Pfam" id="PF08214">
    <property type="entry name" value="HAT_KAT11"/>
    <property type="match status" value="1"/>
</dbReference>
<dbReference type="InterPro" id="IPR013178">
    <property type="entry name" value="Histone_AcTrfase_Rtt109/CBP"/>
</dbReference>
<evidence type="ECO:0000256" key="6">
    <source>
        <dbReference type="ARBA" id="ARBA00023015"/>
    </source>
</evidence>
<sequence>MTFSLENELEVVLPKGVSYQVLNLQSRLKESKCIIHHHKADHMHSYKSVHFIVLLHENKPLLALEAYVYLDVPNDQSQILRTVYISKADTSGLQNQKLSVGRIVQCFLGWICSKSITSYFESMDIPLIIDRHANIRKEHSPFISETDRRLHILIERSKGEKNYGMPKITRKAGFYPNEDLFTDISKHTTRLILFTRSEKQYLFPNSSKNQGKHILTDSQLLKWWMKNVEQIMGNNKVFARMGKKRINVLNADKFEVSRYIPSGSKEWKIGDIYTDKSNLHDAAVYHIPLLPDDPKGRFLEHLVVENRIKKVRMKQFWTELSVRQEFRLGITVGLIGIEGESREYSMDNNNDDMLILFKRSEFNKIKELFVDIDYSDPVDYLRIKEGLKERKIILPVVIGQFDFTTLRQKEKSIHVQTLTPHTLTVRNKRRINPVVVNDIGSLVKRKRS</sequence>
<dbReference type="Proteomes" id="UP000478008">
    <property type="component" value="Unassembled WGS sequence"/>
</dbReference>
<keyword evidence="11" id="KW-1185">Reference proteome</keyword>
<evidence type="ECO:0000256" key="4">
    <source>
        <dbReference type="ARBA" id="ARBA00022763"/>
    </source>
</evidence>
<evidence type="ECO:0000256" key="1">
    <source>
        <dbReference type="ARBA" id="ARBA00004123"/>
    </source>
</evidence>
<accession>A0A7D9H5S1</accession>
<evidence type="ECO:0000256" key="7">
    <source>
        <dbReference type="ARBA" id="ARBA00023163"/>
    </source>
</evidence>